<proteinExistence type="predicted"/>
<dbReference type="EMBL" id="JACOPS010000002">
    <property type="protein sequence ID" value="MBC5727784.1"/>
    <property type="molecule type" value="Genomic_DNA"/>
</dbReference>
<name>A0ABR7HJS8_9FIRM</name>
<feature type="domain" description="CYTH" evidence="1">
    <location>
        <begin position="203"/>
        <end position="362"/>
    </location>
</feature>
<dbReference type="Proteomes" id="UP000636755">
    <property type="component" value="Unassembled WGS sequence"/>
</dbReference>
<accession>A0ABR7HJS8</accession>
<reference evidence="2 3" key="1">
    <citation type="submission" date="2020-08" db="EMBL/GenBank/DDBJ databases">
        <title>Genome public.</title>
        <authorList>
            <person name="Liu C."/>
            <person name="Sun Q."/>
        </authorList>
    </citation>
    <scope>NUCLEOTIDE SEQUENCE [LARGE SCALE GENOMIC DNA]</scope>
    <source>
        <strain evidence="2 3">NSJ-71</strain>
    </source>
</reference>
<dbReference type="PANTHER" id="PTHR34932">
    <property type="entry name" value="TRPL TRANSLOCATION DEFECT PROTEIN 14"/>
    <property type="match status" value="1"/>
</dbReference>
<dbReference type="InterPro" id="IPR027417">
    <property type="entry name" value="P-loop_NTPase"/>
</dbReference>
<comment type="caution">
    <text evidence="2">The sequence shown here is derived from an EMBL/GenBank/DDBJ whole genome shotgun (WGS) entry which is preliminary data.</text>
</comment>
<dbReference type="InterPro" id="IPR023577">
    <property type="entry name" value="CYTH_domain"/>
</dbReference>
<dbReference type="SUPFAM" id="SSF55154">
    <property type="entry name" value="CYTH-like phosphatases"/>
    <property type="match status" value="1"/>
</dbReference>
<dbReference type="PANTHER" id="PTHR34932:SF1">
    <property type="entry name" value="TRPL TRANSLOCATION DEFECT PROTEIN 14"/>
    <property type="match status" value="1"/>
</dbReference>
<evidence type="ECO:0000259" key="1">
    <source>
        <dbReference type="PROSITE" id="PS51707"/>
    </source>
</evidence>
<sequence>MAEVIKIVLTGGPCGGKTTALNFLKDELEKLNIKVFILEEIANNLLSNGITPKKLGVYEFHKQLFETQLKEENSLEEKAKAYNGEKAVILFDRGLLDSKAYVTDAEFKKYISISNKNEDVLRNSYDAVFHLKSVACTDENTYIKNCNSVRKEDVKLAKELDEKLLSIWTGTSHLRVIPNNIDFNKRLDNLLKEVLGFIGVPEPLEIERKFLIEYPDIDYLNNMTACRKVAITQAYLNTPEEGMFRIRKRGYGKDAVYIKTVKIKINDLKRIEKESYLTQAEYNNYLSRKECITGIISKDRYCIVYDDEYFELDVYPFWNDRATLEIELLSEDQPYKLPPFIKLIREVSHEPEYRNIALAQRMVHNKGTD</sequence>
<dbReference type="InterPro" id="IPR033469">
    <property type="entry name" value="CYTH-like_dom_sf"/>
</dbReference>
<organism evidence="2 3">
    <name type="scientific">Ruminococcus intestinalis</name>
    <dbReference type="NCBI Taxonomy" id="2763066"/>
    <lineage>
        <taxon>Bacteria</taxon>
        <taxon>Bacillati</taxon>
        <taxon>Bacillota</taxon>
        <taxon>Clostridia</taxon>
        <taxon>Eubacteriales</taxon>
        <taxon>Oscillospiraceae</taxon>
        <taxon>Ruminococcus</taxon>
    </lineage>
</organism>
<gene>
    <name evidence="2" type="ORF">H8R91_04460</name>
</gene>
<dbReference type="SUPFAM" id="SSF52540">
    <property type="entry name" value="P-loop containing nucleoside triphosphate hydrolases"/>
    <property type="match status" value="1"/>
</dbReference>
<dbReference type="InterPro" id="IPR038727">
    <property type="entry name" value="NadR/Ttd14_AAA_dom"/>
</dbReference>
<dbReference type="Gene3D" id="3.40.50.300">
    <property type="entry name" value="P-loop containing nucleotide triphosphate hydrolases"/>
    <property type="match status" value="1"/>
</dbReference>
<dbReference type="Pfam" id="PF13521">
    <property type="entry name" value="AAA_28"/>
    <property type="match status" value="1"/>
</dbReference>
<dbReference type="Gene3D" id="2.40.320.10">
    <property type="entry name" value="Hypothetical Protein Pfu-838710-001"/>
    <property type="match status" value="1"/>
</dbReference>
<dbReference type="InterPro" id="IPR053227">
    <property type="entry name" value="TRPL-trafficking_regulator"/>
</dbReference>
<evidence type="ECO:0000313" key="3">
    <source>
        <dbReference type="Proteomes" id="UP000636755"/>
    </source>
</evidence>
<dbReference type="PROSITE" id="PS51707">
    <property type="entry name" value="CYTH"/>
    <property type="match status" value="1"/>
</dbReference>
<evidence type="ECO:0000313" key="2">
    <source>
        <dbReference type="EMBL" id="MBC5727784.1"/>
    </source>
</evidence>
<keyword evidence="3" id="KW-1185">Reference proteome</keyword>
<dbReference type="RefSeq" id="WP_186935054.1">
    <property type="nucleotide sequence ID" value="NZ_JACOPS010000002.1"/>
</dbReference>
<protein>
    <submittedName>
        <fullName evidence="2">AAA family ATPase</fullName>
    </submittedName>
</protein>